<evidence type="ECO:0000256" key="1">
    <source>
        <dbReference type="ARBA" id="ARBA00022679"/>
    </source>
</evidence>
<accession>A0A1M5CQB5</accession>
<dbReference type="OrthoDB" id="9795543at2"/>
<dbReference type="NCBIfam" id="TIGR00125">
    <property type="entry name" value="cyt_tran_rel"/>
    <property type="match status" value="1"/>
</dbReference>
<dbReference type="PANTHER" id="PTHR43793">
    <property type="entry name" value="FAD SYNTHASE"/>
    <property type="match status" value="1"/>
</dbReference>
<dbReference type="GO" id="GO:0016779">
    <property type="term" value="F:nucleotidyltransferase activity"/>
    <property type="evidence" value="ECO:0007669"/>
    <property type="project" value="UniProtKB-KW"/>
</dbReference>
<feature type="domain" description="Cytidyltransferase-like" evidence="3">
    <location>
        <begin position="32"/>
        <end position="158"/>
    </location>
</feature>
<dbReference type="Gene3D" id="3.40.50.620">
    <property type="entry name" value="HUPs"/>
    <property type="match status" value="1"/>
</dbReference>
<dbReference type="AlphaFoldDB" id="A0A1M5CQB5"/>
<proteinExistence type="predicted"/>
<dbReference type="SUPFAM" id="SSF52374">
    <property type="entry name" value="Nucleotidylyl transferase"/>
    <property type="match status" value="1"/>
</dbReference>
<dbReference type="RefSeq" id="WP_073002477.1">
    <property type="nucleotide sequence ID" value="NZ_FQUM01000006.1"/>
</dbReference>
<organism evidence="4 5">
    <name type="scientific">Mariniphaga anaerophila</name>
    <dbReference type="NCBI Taxonomy" id="1484053"/>
    <lineage>
        <taxon>Bacteria</taxon>
        <taxon>Pseudomonadati</taxon>
        <taxon>Bacteroidota</taxon>
        <taxon>Bacteroidia</taxon>
        <taxon>Marinilabiliales</taxon>
        <taxon>Prolixibacteraceae</taxon>
        <taxon>Mariniphaga</taxon>
    </lineage>
</organism>
<sequence>MKFDIQTKIFTDFESFEPTLKKWRAQGDSVVFTNGCFDIIHHGHVDSLLKSSALGTHLIVGLNSDESVTLLKGRGRPVLNVDARASLLAAFVFVDAVIIFPEETPARLIKQIVPDVLVKGKEYELHEIAGHETVLQNNGKVERLDLVSGISTSELIARIKNLD</sequence>
<dbReference type="InterPro" id="IPR004821">
    <property type="entry name" value="Cyt_trans-like"/>
</dbReference>
<dbReference type="Pfam" id="PF01467">
    <property type="entry name" value="CTP_transf_like"/>
    <property type="match status" value="1"/>
</dbReference>
<protein>
    <submittedName>
        <fullName evidence="4">RfaE bifunctional protein, domain II</fullName>
    </submittedName>
</protein>
<dbReference type="STRING" id="1484053.SAMN05444274_106209"/>
<evidence type="ECO:0000313" key="5">
    <source>
        <dbReference type="Proteomes" id="UP000184164"/>
    </source>
</evidence>
<dbReference type="PANTHER" id="PTHR43793:SF2">
    <property type="entry name" value="BIFUNCTIONAL PROTEIN HLDE"/>
    <property type="match status" value="1"/>
</dbReference>
<dbReference type="EMBL" id="FQUM01000006">
    <property type="protein sequence ID" value="SHF56602.1"/>
    <property type="molecule type" value="Genomic_DNA"/>
</dbReference>
<keyword evidence="2" id="KW-0548">Nucleotidyltransferase</keyword>
<evidence type="ECO:0000259" key="3">
    <source>
        <dbReference type="Pfam" id="PF01467"/>
    </source>
</evidence>
<gene>
    <name evidence="4" type="ORF">SAMN05444274_106209</name>
</gene>
<name>A0A1M5CQB5_9BACT</name>
<evidence type="ECO:0000313" key="4">
    <source>
        <dbReference type="EMBL" id="SHF56602.1"/>
    </source>
</evidence>
<keyword evidence="5" id="KW-1185">Reference proteome</keyword>
<keyword evidence="1" id="KW-0808">Transferase</keyword>
<dbReference type="InterPro" id="IPR014729">
    <property type="entry name" value="Rossmann-like_a/b/a_fold"/>
</dbReference>
<dbReference type="Proteomes" id="UP000184164">
    <property type="component" value="Unassembled WGS sequence"/>
</dbReference>
<evidence type="ECO:0000256" key="2">
    <source>
        <dbReference type="ARBA" id="ARBA00022695"/>
    </source>
</evidence>
<reference evidence="4 5" key="1">
    <citation type="submission" date="2016-11" db="EMBL/GenBank/DDBJ databases">
        <authorList>
            <person name="Jaros S."/>
            <person name="Januszkiewicz K."/>
            <person name="Wedrychowicz H."/>
        </authorList>
    </citation>
    <scope>NUCLEOTIDE SEQUENCE [LARGE SCALE GENOMIC DNA]</scope>
    <source>
        <strain evidence="4 5">DSM 26910</strain>
    </source>
</reference>
<dbReference type="InterPro" id="IPR050385">
    <property type="entry name" value="Archaeal_FAD_synthase"/>
</dbReference>